<evidence type="ECO:0000313" key="2">
    <source>
        <dbReference type="EMBL" id="KUG23230.1"/>
    </source>
</evidence>
<comment type="caution">
    <text evidence="2">The sequence shown here is derived from an EMBL/GenBank/DDBJ whole genome shotgun (WGS) entry which is preliminary data.</text>
</comment>
<feature type="domain" description="N-acetyltransferase" evidence="1">
    <location>
        <begin position="4"/>
        <end position="215"/>
    </location>
</feature>
<dbReference type="InterPro" id="IPR000182">
    <property type="entry name" value="GNAT_dom"/>
</dbReference>
<gene>
    <name evidence="2" type="ORF">ASZ90_006990</name>
</gene>
<dbReference type="EMBL" id="LNQE01000915">
    <property type="protein sequence ID" value="KUG23230.1"/>
    <property type="molecule type" value="Genomic_DNA"/>
</dbReference>
<protein>
    <recommendedName>
        <fullName evidence="1">N-acetyltransferase domain-containing protein</fullName>
    </recommendedName>
</protein>
<organism evidence="2">
    <name type="scientific">hydrocarbon metagenome</name>
    <dbReference type="NCBI Taxonomy" id="938273"/>
    <lineage>
        <taxon>unclassified sequences</taxon>
        <taxon>metagenomes</taxon>
        <taxon>ecological metagenomes</taxon>
    </lineage>
</organism>
<sequence length="216" mass="25405">MIKTNLRAFSKEKDMKDAVLCFNEGFDHILWPSIKHAKPSLHEDFIKFFYKMSTDCYVAEVDGEICGIIFGAAPFNIKGIINSLLFCLLYVLPKGLVNGYGMNWLTYRHFFQLIYGYLPYYFLHPKRWPICEVALFTSIKKYRSRGVGRALMDRFVDTVRNRGYEGTSVSTDTALSYRFYETYGFELEKKFVQRAYKYSIPDKSFTALIYYLKIRQ</sequence>
<proteinExistence type="predicted"/>
<dbReference type="SUPFAM" id="SSF55729">
    <property type="entry name" value="Acyl-CoA N-acyltransferases (Nat)"/>
    <property type="match status" value="1"/>
</dbReference>
<dbReference type="CDD" id="cd04301">
    <property type="entry name" value="NAT_SF"/>
    <property type="match status" value="1"/>
</dbReference>
<dbReference type="PROSITE" id="PS51186">
    <property type="entry name" value="GNAT"/>
    <property type="match status" value="1"/>
</dbReference>
<reference evidence="2" key="1">
    <citation type="journal article" date="2015" name="Proc. Natl. Acad. Sci. U.S.A.">
        <title>Networks of energetic and metabolic interactions define dynamics in microbial communities.</title>
        <authorList>
            <person name="Embree M."/>
            <person name="Liu J.K."/>
            <person name="Al-Bassam M.M."/>
            <person name="Zengler K."/>
        </authorList>
    </citation>
    <scope>NUCLEOTIDE SEQUENCE</scope>
</reference>
<dbReference type="Pfam" id="PF00583">
    <property type="entry name" value="Acetyltransf_1"/>
    <property type="match status" value="1"/>
</dbReference>
<accession>A0A0W8FRE4</accession>
<dbReference type="AlphaFoldDB" id="A0A0W8FRE4"/>
<evidence type="ECO:0000259" key="1">
    <source>
        <dbReference type="PROSITE" id="PS51186"/>
    </source>
</evidence>
<name>A0A0W8FRE4_9ZZZZ</name>
<dbReference type="Gene3D" id="3.40.630.30">
    <property type="match status" value="1"/>
</dbReference>
<dbReference type="InterPro" id="IPR016181">
    <property type="entry name" value="Acyl_CoA_acyltransferase"/>
</dbReference>
<dbReference type="GO" id="GO:0016747">
    <property type="term" value="F:acyltransferase activity, transferring groups other than amino-acyl groups"/>
    <property type="evidence" value="ECO:0007669"/>
    <property type="project" value="InterPro"/>
</dbReference>